<keyword evidence="1" id="KW-0472">Membrane</keyword>
<dbReference type="AlphaFoldDB" id="A0A3L7JNS7"/>
<feature type="transmembrane region" description="Helical" evidence="1">
    <location>
        <begin position="121"/>
        <end position="137"/>
    </location>
</feature>
<organism evidence="2 3">
    <name type="scientific">Falsibacillus albus</name>
    <dbReference type="NCBI Taxonomy" id="2478915"/>
    <lineage>
        <taxon>Bacteria</taxon>
        <taxon>Bacillati</taxon>
        <taxon>Bacillota</taxon>
        <taxon>Bacilli</taxon>
        <taxon>Bacillales</taxon>
        <taxon>Bacillaceae</taxon>
        <taxon>Falsibacillus</taxon>
    </lineage>
</organism>
<dbReference type="Pfam" id="PF14045">
    <property type="entry name" value="YIEGIA"/>
    <property type="match status" value="1"/>
</dbReference>
<dbReference type="OrthoDB" id="1846546at2"/>
<dbReference type="Proteomes" id="UP000276770">
    <property type="component" value="Unassembled WGS sequence"/>
</dbReference>
<keyword evidence="1" id="KW-0812">Transmembrane</keyword>
<dbReference type="InterPro" id="IPR025918">
    <property type="entry name" value="YIEGIA"/>
</dbReference>
<keyword evidence="3" id="KW-1185">Reference proteome</keyword>
<reference evidence="2 3" key="1">
    <citation type="submission" date="2018-10" db="EMBL/GenBank/DDBJ databases">
        <title>Falsibacillus sp. genome draft.</title>
        <authorList>
            <person name="Shi S."/>
        </authorList>
    </citation>
    <scope>NUCLEOTIDE SEQUENCE [LARGE SCALE GENOMIC DNA]</scope>
    <source>
        <strain evidence="2 3">GY 10110</strain>
    </source>
</reference>
<evidence type="ECO:0000313" key="2">
    <source>
        <dbReference type="EMBL" id="RLQ92433.1"/>
    </source>
</evidence>
<evidence type="ECO:0000256" key="1">
    <source>
        <dbReference type="SAM" id="Phobius"/>
    </source>
</evidence>
<protein>
    <submittedName>
        <fullName evidence="2">YIEGIA protein</fullName>
    </submittedName>
</protein>
<proteinExistence type="predicted"/>
<comment type="caution">
    <text evidence="2">The sequence shown here is derived from an EMBL/GenBank/DDBJ whole genome shotgun (WGS) entry which is preliminary data.</text>
</comment>
<name>A0A3L7JNS7_9BACI</name>
<dbReference type="EMBL" id="RCVZ01000018">
    <property type="protein sequence ID" value="RLQ92433.1"/>
    <property type="molecule type" value="Genomic_DNA"/>
</dbReference>
<evidence type="ECO:0000313" key="3">
    <source>
        <dbReference type="Proteomes" id="UP000276770"/>
    </source>
</evidence>
<keyword evidence="1" id="KW-1133">Transmembrane helix</keyword>
<feature type="transmembrane region" description="Helical" evidence="1">
    <location>
        <begin position="43"/>
        <end position="65"/>
    </location>
</feature>
<feature type="transmembrane region" description="Helical" evidence="1">
    <location>
        <begin position="12"/>
        <end position="28"/>
    </location>
</feature>
<accession>A0A3L7JNS7</accession>
<sequence length="303" mass="33877">MKEQVLSSPHLILILTAIIGGTAARLLVLREDFRQYPTYPNGYLSHAVIGFVAATLGAVFVPALMTNNLTSVTFLTLALTQFQGVRKLEQTSLQLMEETEYTKRGNAYIDGISKTFEARNYIALLVALIIGVIMEALEGSQEPLRITVGIAGGVVVFYFLKHFSKGKVISSIASVAAGEISIKNNELFVDDIFVSNRIGIKRGQEMLLEEGLAVVVTPHSDHYRIALDNYGQRQAILFEITRSLGIKRYHFTRKDYVDGRIVFVVVPIIQNIKRMITSVENTPLLESTQKKHKFIKEWADDNE</sequence>
<feature type="transmembrane region" description="Helical" evidence="1">
    <location>
        <begin position="143"/>
        <end position="160"/>
    </location>
</feature>
<gene>
    <name evidence="2" type="ORF">D9X91_19405</name>
</gene>